<keyword evidence="2" id="KW-1185">Reference proteome</keyword>
<protein>
    <recommendedName>
        <fullName evidence="3">Ribosomal protein S1</fullName>
    </recommendedName>
</protein>
<dbReference type="Proteomes" id="UP000326202">
    <property type="component" value="Chromosome"/>
</dbReference>
<reference evidence="1 2" key="1">
    <citation type="submission" date="2019-08" db="EMBL/GenBank/DDBJ databases">
        <title>Hyperibacter terrae gen. nov., sp. nov. and Hyperibacter viscosus sp. nov., two new members in the family Rhodospirillaceae isolated from the rhizosphere of Hypericum perforatum.</title>
        <authorList>
            <person name="Noviana Z."/>
        </authorList>
    </citation>
    <scope>NUCLEOTIDE SEQUENCE [LARGE SCALE GENOMIC DNA]</scope>
    <source>
        <strain evidence="1 2">R5913</strain>
    </source>
</reference>
<dbReference type="OrthoDB" id="5740990at2"/>
<dbReference type="KEGG" id="htq:FRZ44_52070"/>
<accession>A0A5J6MQD3</accession>
<dbReference type="AlphaFoldDB" id="A0A5J6MQD3"/>
<evidence type="ECO:0000313" key="1">
    <source>
        <dbReference type="EMBL" id="QEX19892.1"/>
    </source>
</evidence>
<organism evidence="1 2">
    <name type="scientific">Hypericibacter terrae</name>
    <dbReference type="NCBI Taxonomy" id="2602015"/>
    <lineage>
        <taxon>Bacteria</taxon>
        <taxon>Pseudomonadati</taxon>
        <taxon>Pseudomonadota</taxon>
        <taxon>Alphaproteobacteria</taxon>
        <taxon>Rhodospirillales</taxon>
        <taxon>Dongiaceae</taxon>
        <taxon>Hypericibacter</taxon>
    </lineage>
</organism>
<proteinExistence type="predicted"/>
<evidence type="ECO:0000313" key="2">
    <source>
        <dbReference type="Proteomes" id="UP000326202"/>
    </source>
</evidence>
<sequence length="80" mass="8657">MKITIDIDCSPGEARAFLGLPDVAPLQDAVMKEAEQRMMAALKSMDAEAMFKAWLPGGLGGLEKMQRAFWEGLAGKKTGE</sequence>
<dbReference type="InterPro" id="IPR045502">
    <property type="entry name" value="DUF6489"/>
</dbReference>
<evidence type="ECO:0008006" key="3">
    <source>
        <dbReference type="Google" id="ProtNLM"/>
    </source>
</evidence>
<name>A0A5J6MQD3_9PROT</name>
<gene>
    <name evidence="1" type="ORF">FRZ44_52070</name>
</gene>
<dbReference type="Pfam" id="PF20099">
    <property type="entry name" value="DUF6489"/>
    <property type="match status" value="1"/>
</dbReference>
<dbReference type="RefSeq" id="WP_151179912.1">
    <property type="nucleotide sequence ID" value="NZ_CP042906.1"/>
</dbReference>
<dbReference type="EMBL" id="CP042906">
    <property type="protein sequence ID" value="QEX19892.1"/>
    <property type="molecule type" value="Genomic_DNA"/>
</dbReference>